<evidence type="ECO:0000256" key="2">
    <source>
        <dbReference type="ARBA" id="ARBA00010323"/>
    </source>
</evidence>
<sequence>MLLNAFPYFLLVTILFIIYWFIVPTHIRSRLFLIFSFGLLLYLFPTHTMLILIISSVVYFAGELIISAKPICRNTIFVLTILGTLGFLVYYKYLLFFIQVIKYVNLSINIHFVFENPVQKIPIGLSFFTFRFIHYLIEVKRGNIKHRGYLEFLTYTFFFPIVVAGPIERYDRFEQQHQNINGFKWKYLNYGISRIMLGLFKKVVIADSLALFARGLNNPELDGLSYLIAIYAFTFKIYFDFSGYSDIAIGTARLFGYRIMENFNAPYLKRNISLFWKSWHMSLTSWFRDYLFIPLGGSRGTLGRTIINTLIVMIATGIWHGAAFHFIVWGLYHAVGLIILRLYNLFIAIHLSDSFKNSRIATVISIALTFNFTAFGWIFFETSVHQSIHIMRVVFHLN</sequence>
<evidence type="ECO:0000256" key="3">
    <source>
        <dbReference type="ARBA" id="ARBA00022475"/>
    </source>
</evidence>
<dbReference type="PANTHER" id="PTHR13285">
    <property type="entry name" value="ACYLTRANSFERASE"/>
    <property type="match status" value="1"/>
</dbReference>
<evidence type="ECO:0000313" key="12">
    <source>
        <dbReference type="Proteomes" id="UP000006556"/>
    </source>
</evidence>
<dbReference type="GO" id="GO:0005886">
    <property type="term" value="C:plasma membrane"/>
    <property type="evidence" value="ECO:0007669"/>
    <property type="project" value="UniProtKB-SubCell"/>
</dbReference>
<feature type="transmembrane region" description="Helical" evidence="10">
    <location>
        <begin position="149"/>
        <end position="167"/>
    </location>
</feature>
<feature type="transmembrane region" description="Helical" evidence="10">
    <location>
        <begin position="326"/>
        <end position="348"/>
    </location>
</feature>
<comment type="similarity">
    <text evidence="2 9">Belongs to the membrane-bound acyltransferase family.</text>
</comment>
<keyword evidence="3 9" id="KW-1003">Cell membrane</keyword>
<dbReference type="HOGENOM" id="CLU_025255_3_2_9"/>
<name>A5D2X3_PELTS</name>
<dbReference type="InterPro" id="IPR004299">
    <property type="entry name" value="MBOAT_fam"/>
</dbReference>
<evidence type="ECO:0000256" key="7">
    <source>
        <dbReference type="ARBA" id="ARBA00023136"/>
    </source>
</evidence>
<evidence type="ECO:0000256" key="9">
    <source>
        <dbReference type="PIRNR" id="PIRNR016636"/>
    </source>
</evidence>
<protein>
    <submittedName>
        <fullName evidence="11">Predicted membrane protein</fullName>
    </submittedName>
</protein>
<dbReference type="PIRSF" id="PIRSF500217">
    <property type="entry name" value="AlgI"/>
    <property type="match status" value="1"/>
</dbReference>
<comment type="subcellular location">
    <subcellularLocation>
        <location evidence="1">Cell membrane</location>
        <topology evidence="1">Multi-pass membrane protein</topology>
    </subcellularLocation>
</comment>
<accession>A5D2X3</accession>
<dbReference type="Proteomes" id="UP000006556">
    <property type="component" value="Chromosome"/>
</dbReference>
<dbReference type="PANTHER" id="PTHR13285:SF23">
    <property type="entry name" value="TEICHOIC ACID D-ALANYLTRANSFERASE"/>
    <property type="match status" value="1"/>
</dbReference>
<feature type="transmembrane region" description="Helical" evidence="10">
    <location>
        <begin position="223"/>
        <end position="239"/>
    </location>
</feature>
<evidence type="ECO:0000256" key="10">
    <source>
        <dbReference type="SAM" id="Phobius"/>
    </source>
</evidence>
<dbReference type="eggNOG" id="COG1696">
    <property type="taxonomic scope" value="Bacteria"/>
</dbReference>
<dbReference type="KEGG" id="pth:PTH_1214"/>
<dbReference type="PIRSF" id="PIRSF016636">
    <property type="entry name" value="AlgI_DltB"/>
    <property type="match status" value="1"/>
</dbReference>
<organism evidence="11 12">
    <name type="scientific">Pelotomaculum thermopropionicum (strain DSM 13744 / JCM 10971 / SI)</name>
    <dbReference type="NCBI Taxonomy" id="370438"/>
    <lineage>
        <taxon>Bacteria</taxon>
        <taxon>Bacillati</taxon>
        <taxon>Bacillota</taxon>
        <taxon>Clostridia</taxon>
        <taxon>Eubacteriales</taxon>
        <taxon>Desulfotomaculaceae</taxon>
        <taxon>Pelotomaculum</taxon>
    </lineage>
</organism>
<dbReference type="InterPro" id="IPR024194">
    <property type="entry name" value="Ac/AlaTfrase_AlgI/DltB"/>
</dbReference>
<dbReference type="GO" id="GO:0016746">
    <property type="term" value="F:acyltransferase activity"/>
    <property type="evidence" value="ECO:0007669"/>
    <property type="project" value="UniProtKB-KW"/>
</dbReference>
<evidence type="ECO:0000256" key="6">
    <source>
        <dbReference type="ARBA" id="ARBA00022989"/>
    </source>
</evidence>
<evidence type="ECO:0000256" key="5">
    <source>
        <dbReference type="ARBA" id="ARBA00022692"/>
    </source>
</evidence>
<evidence type="ECO:0000256" key="1">
    <source>
        <dbReference type="ARBA" id="ARBA00004651"/>
    </source>
</evidence>
<dbReference type="STRING" id="370438.PTH_1214"/>
<reference evidence="12" key="1">
    <citation type="journal article" date="2008" name="Genome Res.">
        <title>The genome of Pelotomaculum thermopropionicum reveals niche-associated evolution in anaerobic microbiota.</title>
        <authorList>
            <person name="Kosaka T."/>
            <person name="Kato S."/>
            <person name="Shimoyama T."/>
            <person name="Ishii S."/>
            <person name="Abe T."/>
            <person name="Watanabe K."/>
        </authorList>
    </citation>
    <scope>NUCLEOTIDE SEQUENCE [LARGE SCALE GENOMIC DNA]</scope>
    <source>
        <strain evidence="12">DSM 13744 / JCM 10971 / SI</strain>
    </source>
</reference>
<dbReference type="InterPro" id="IPR028362">
    <property type="entry name" value="AlgI"/>
</dbReference>
<gene>
    <name evidence="11" type="primary">DltB</name>
    <name evidence="11" type="ordered locus">PTH_1214</name>
</gene>
<keyword evidence="12" id="KW-1185">Reference proteome</keyword>
<feature type="transmembrane region" description="Helical" evidence="10">
    <location>
        <begin position="301"/>
        <end position="320"/>
    </location>
</feature>
<keyword evidence="8 9" id="KW-0012">Acyltransferase</keyword>
<dbReference type="AlphaFoldDB" id="A5D2X3"/>
<keyword evidence="5 10" id="KW-0812">Transmembrane</keyword>
<dbReference type="GO" id="GO:0042121">
    <property type="term" value="P:alginic acid biosynthetic process"/>
    <property type="evidence" value="ECO:0007669"/>
    <property type="project" value="InterPro"/>
</dbReference>
<proteinExistence type="inferred from homology"/>
<evidence type="ECO:0000313" key="11">
    <source>
        <dbReference type="EMBL" id="BAF59395.1"/>
    </source>
</evidence>
<evidence type="ECO:0000256" key="4">
    <source>
        <dbReference type="ARBA" id="ARBA00022679"/>
    </source>
</evidence>
<evidence type="ECO:0000256" key="8">
    <source>
        <dbReference type="ARBA" id="ARBA00023315"/>
    </source>
</evidence>
<keyword evidence="4 9" id="KW-0808">Transferase</keyword>
<keyword evidence="6 10" id="KW-1133">Transmembrane helix</keyword>
<feature type="transmembrane region" description="Helical" evidence="10">
    <location>
        <begin position="6"/>
        <end position="22"/>
    </location>
</feature>
<feature type="transmembrane region" description="Helical" evidence="10">
    <location>
        <begin position="75"/>
        <end position="101"/>
    </location>
</feature>
<dbReference type="InterPro" id="IPR051085">
    <property type="entry name" value="MB_O-acyltransferase"/>
</dbReference>
<feature type="transmembrane region" description="Helical" evidence="10">
    <location>
        <begin position="50"/>
        <end position="68"/>
    </location>
</feature>
<feature type="transmembrane region" description="Helical" evidence="10">
    <location>
        <begin position="360"/>
        <end position="380"/>
    </location>
</feature>
<keyword evidence="7 9" id="KW-0472">Membrane</keyword>
<dbReference type="Pfam" id="PF03062">
    <property type="entry name" value="MBOAT"/>
    <property type="match status" value="1"/>
</dbReference>
<dbReference type="EMBL" id="AP009389">
    <property type="protein sequence ID" value="BAF59395.1"/>
    <property type="molecule type" value="Genomic_DNA"/>
</dbReference>